<organism evidence="1 2">
    <name type="scientific">Sphagnum jensenii</name>
    <dbReference type="NCBI Taxonomy" id="128206"/>
    <lineage>
        <taxon>Eukaryota</taxon>
        <taxon>Viridiplantae</taxon>
        <taxon>Streptophyta</taxon>
        <taxon>Embryophyta</taxon>
        <taxon>Bryophyta</taxon>
        <taxon>Sphagnophytina</taxon>
        <taxon>Sphagnopsida</taxon>
        <taxon>Sphagnales</taxon>
        <taxon>Sphagnaceae</taxon>
        <taxon>Sphagnum</taxon>
    </lineage>
</organism>
<dbReference type="Proteomes" id="UP001497444">
    <property type="component" value="Chromosome 13"/>
</dbReference>
<sequence length="138" mass="14593">MIGSSTICRVCVMVQKTRTAGPAAGVDCECGGESPAAMDVDKLAARIIYIAGAAADLFGVYLWKECSFQVQLQLKQLMGLPFTKYKRFSFAMLPKSITAVSLTAVHALLQPSTTSSSCCSGSKSNLGIPYPFSGSKPN</sequence>
<evidence type="ECO:0000313" key="1">
    <source>
        <dbReference type="EMBL" id="CAK9260481.1"/>
    </source>
</evidence>
<accession>A0ABP0W134</accession>
<keyword evidence="2" id="KW-1185">Reference proteome</keyword>
<reference evidence="1" key="1">
    <citation type="submission" date="2024-02" db="EMBL/GenBank/DDBJ databases">
        <authorList>
            <consortium name="ELIXIR-Norway"/>
            <consortium name="Elixir Norway"/>
        </authorList>
    </citation>
    <scope>NUCLEOTIDE SEQUENCE</scope>
</reference>
<proteinExistence type="predicted"/>
<protein>
    <submittedName>
        <fullName evidence="1">Uncharacterized protein</fullName>
    </submittedName>
</protein>
<gene>
    <name evidence="1" type="ORF">CSSPJE1EN1_LOCUS5959</name>
</gene>
<dbReference type="EMBL" id="OZ020108">
    <property type="protein sequence ID" value="CAK9260481.1"/>
    <property type="molecule type" value="Genomic_DNA"/>
</dbReference>
<evidence type="ECO:0000313" key="2">
    <source>
        <dbReference type="Proteomes" id="UP001497444"/>
    </source>
</evidence>
<name>A0ABP0W134_9BRYO</name>